<keyword evidence="13" id="KW-1185">Reference proteome</keyword>
<feature type="transmembrane region" description="Helical" evidence="9">
    <location>
        <begin position="106"/>
        <end position="124"/>
    </location>
</feature>
<keyword evidence="3 9" id="KW-0645">Protease</keyword>
<dbReference type="RefSeq" id="WP_354696189.1">
    <property type="nucleotide sequence ID" value="NZ_JAZHOG010000010.1"/>
</dbReference>
<dbReference type="HAMAP" id="MF_00161">
    <property type="entry name" value="LspA"/>
    <property type="match status" value="1"/>
</dbReference>
<comment type="catalytic activity">
    <reaction evidence="9 10">
        <text>Release of signal peptides from bacterial membrane prolipoproteins. Hydrolyzes -Xaa-Yaa-Zaa-|-(S,diacylglyceryl)Cys-, in which Xaa is hydrophobic (preferably Leu), and Yaa (Ala or Ser) and Zaa (Gly or Ala) have small, neutral side chains.</text>
        <dbReference type="EC" id="3.4.23.36"/>
    </reaction>
</comment>
<keyword evidence="6 9" id="KW-0378">Hydrolase</keyword>
<evidence type="ECO:0000313" key="12">
    <source>
        <dbReference type="EMBL" id="MEJ8568866.1"/>
    </source>
</evidence>
<gene>
    <name evidence="9 12" type="primary">lspA</name>
    <name evidence="12" type="ORF">V3330_14630</name>
</gene>
<sequence length="178" mass="20039">MNEPGDQASPPSREPPAPYSWVWLFVSAAVVWADMVTKEWASEVLTLYRPRAVYDWLNLTLAHNYGAAFSFLSDAGGWQRWFFTVLASVISLALIVWVLRLPRREWRTGLALALVIGGAIGNLVDRIQYGYVVDFIDVHYAGWHWPAFNVADSAITGGVILLLLDALLQTLRHRKLKS</sequence>
<dbReference type="AlphaFoldDB" id="A0AAW9RMU6"/>
<comment type="subcellular location">
    <subcellularLocation>
        <location evidence="9">Cell membrane</location>
        <topology evidence="9">Multi-pass membrane protein</topology>
    </subcellularLocation>
</comment>
<evidence type="ECO:0000256" key="11">
    <source>
        <dbReference type="RuleBase" id="RU004181"/>
    </source>
</evidence>
<dbReference type="EMBL" id="JAZHOG010000010">
    <property type="protein sequence ID" value="MEJ8568866.1"/>
    <property type="molecule type" value="Genomic_DNA"/>
</dbReference>
<keyword evidence="5 9" id="KW-0064">Aspartyl protease</keyword>
<keyword evidence="7 9" id="KW-1133">Transmembrane helix</keyword>
<evidence type="ECO:0000313" key="13">
    <source>
        <dbReference type="Proteomes" id="UP001359886"/>
    </source>
</evidence>
<dbReference type="GO" id="GO:0006508">
    <property type="term" value="P:proteolysis"/>
    <property type="evidence" value="ECO:0007669"/>
    <property type="project" value="UniProtKB-KW"/>
</dbReference>
<organism evidence="12 13">
    <name type="scientific">Elongatibacter sediminis</name>
    <dbReference type="NCBI Taxonomy" id="3119006"/>
    <lineage>
        <taxon>Bacteria</taxon>
        <taxon>Pseudomonadati</taxon>
        <taxon>Pseudomonadota</taxon>
        <taxon>Gammaproteobacteria</taxon>
        <taxon>Chromatiales</taxon>
        <taxon>Wenzhouxiangellaceae</taxon>
        <taxon>Elongatibacter</taxon>
    </lineage>
</organism>
<dbReference type="InterPro" id="IPR001872">
    <property type="entry name" value="Peptidase_A8"/>
</dbReference>
<dbReference type="GO" id="GO:0005886">
    <property type="term" value="C:plasma membrane"/>
    <property type="evidence" value="ECO:0007669"/>
    <property type="project" value="UniProtKB-SubCell"/>
</dbReference>
<evidence type="ECO:0000256" key="3">
    <source>
        <dbReference type="ARBA" id="ARBA00022670"/>
    </source>
</evidence>
<dbReference type="GO" id="GO:0004190">
    <property type="term" value="F:aspartic-type endopeptidase activity"/>
    <property type="evidence" value="ECO:0007669"/>
    <property type="project" value="UniProtKB-UniRule"/>
</dbReference>
<dbReference type="Proteomes" id="UP001359886">
    <property type="component" value="Unassembled WGS sequence"/>
</dbReference>
<evidence type="ECO:0000256" key="6">
    <source>
        <dbReference type="ARBA" id="ARBA00022801"/>
    </source>
</evidence>
<feature type="transmembrane region" description="Helical" evidence="9">
    <location>
        <begin position="144"/>
        <end position="168"/>
    </location>
</feature>
<evidence type="ECO:0000256" key="2">
    <source>
        <dbReference type="ARBA" id="ARBA00022475"/>
    </source>
</evidence>
<dbReference type="PANTHER" id="PTHR33695">
    <property type="entry name" value="LIPOPROTEIN SIGNAL PEPTIDASE"/>
    <property type="match status" value="1"/>
</dbReference>
<evidence type="ECO:0000256" key="7">
    <source>
        <dbReference type="ARBA" id="ARBA00022989"/>
    </source>
</evidence>
<proteinExistence type="inferred from homology"/>
<accession>A0AAW9RMU6</accession>
<evidence type="ECO:0000256" key="10">
    <source>
        <dbReference type="RuleBase" id="RU000594"/>
    </source>
</evidence>
<dbReference type="PRINTS" id="PR00781">
    <property type="entry name" value="LIPOSIGPTASE"/>
</dbReference>
<dbReference type="NCBIfam" id="TIGR00077">
    <property type="entry name" value="lspA"/>
    <property type="match status" value="1"/>
</dbReference>
<keyword evidence="4 9" id="KW-0812">Transmembrane</keyword>
<comment type="function">
    <text evidence="9 10">This protein specifically catalyzes the removal of signal peptides from prolipoproteins.</text>
</comment>
<feature type="active site" evidence="9">
    <location>
        <position position="134"/>
    </location>
</feature>
<dbReference type="Pfam" id="PF01252">
    <property type="entry name" value="Peptidase_A8"/>
    <property type="match status" value="1"/>
</dbReference>
<protein>
    <recommendedName>
        <fullName evidence="9">Lipoprotein signal peptidase</fullName>
        <ecNumber evidence="9">3.4.23.36</ecNumber>
    </recommendedName>
    <alternativeName>
        <fullName evidence="9">Prolipoprotein signal peptidase</fullName>
    </alternativeName>
    <alternativeName>
        <fullName evidence="9">Signal peptidase II</fullName>
        <shortName evidence="9">SPase II</shortName>
    </alternativeName>
</protein>
<feature type="active site" evidence="9">
    <location>
        <position position="152"/>
    </location>
</feature>
<evidence type="ECO:0000256" key="5">
    <source>
        <dbReference type="ARBA" id="ARBA00022750"/>
    </source>
</evidence>
<comment type="caution">
    <text evidence="9">Lacks conserved residue(s) required for the propagation of feature annotation.</text>
</comment>
<reference evidence="12 13" key="1">
    <citation type="submission" date="2024-02" db="EMBL/GenBank/DDBJ databases">
        <title>A novel Wenzhouxiangellaceae bacterium, isolated from coastal sediments.</title>
        <authorList>
            <person name="Du Z.-J."/>
            <person name="Ye Y.-Q."/>
            <person name="Zhang X.-Y."/>
        </authorList>
    </citation>
    <scope>NUCLEOTIDE SEQUENCE [LARGE SCALE GENOMIC DNA]</scope>
    <source>
        <strain evidence="12 13">CH-27</strain>
    </source>
</reference>
<evidence type="ECO:0000256" key="8">
    <source>
        <dbReference type="ARBA" id="ARBA00023136"/>
    </source>
</evidence>
<name>A0AAW9RMU6_9GAMM</name>
<comment type="similarity">
    <text evidence="1 9 11">Belongs to the peptidase A8 family.</text>
</comment>
<evidence type="ECO:0000256" key="4">
    <source>
        <dbReference type="ARBA" id="ARBA00022692"/>
    </source>
</evidence>
<keyword evidence="2 9" id="KW-1003">Cell membrane</keyword>
<comment type="caution">
    <text evidence="12">The sequence shown here is derived from an EMBL/GenBank/DDBJ whole genome shotgun (WGS) entry which is preliminary data.</text>
</comment>
<dbReference type="PANTHER" id="PTHR33695:SF1">
    <property type="entry name" value="LIPOPROTEIN SIGNAL PEPTIDASE"/>
    <property type="match status" value="1"/>
</dbReference>
<dbReference type="PROSITE" id="PS00855">
    <property type="entry name" value="SPASE_II"/>
    <property type="match status" value="1"/>
</dbReference>
<evidence type="ECO:0000256" key="1">
    <source>
        <dbReference type="ARBA" id="ARBA00006139"/>
    </source>
</evidence>
<keyword evidence="8 9" id="KW-0472">Membrane</keyword>
<feature type="transmembrane region" description="Helical" evidence="9">
    <location>
        <begin position="78"/>
        <end position="99"/>
    </location>
</feature>
<evidence type="ECO:0000256" key="9">
    <source>
        <dbReference type="HAMAP-Rule" id="MF_00161"/>
    </source>
</evidence>
<dbReference type="EC" id="3.4.23.36" evidence="9"/>
<comment type="pathway">
    <text evidence="9">Protein modification; lipoprotein biosynthesis (signal peptide cleavage).</text>
</comment>